<keyword evidence="1" id="KW-0547">Nucleotide-binding</keyword>
<keyword evidence="3 7" id="KW-0347">Helicase</keyword>
<dbReference type="PROSITE" id="PS51192">
    <property type="entry name" value="HELICASE_ATP_BIND_1"/>
    <property type="match status" value="1"/>
</dbReference>
<keyword evidence="2" id="KW-0378">Hydrolase</keyword>
<evidence type="ECO:0000259" key="6">
    <source>
        <dbReference type="PROSITE" id="PS51194"/>
    </source>
</evidence>
<dbReference type="GO" id="GO:0016787">
    <property type="term" value="F:hydrolase activity"/>
    <property type="evidence" value="ECO:0007669"/>
    <property type="project" value="UniProtKB-KW"/>
</dbReference>
<feature type="domain" description="Helicase C-terminal" evidence="6">
    <location>
        <begin position="692"/>
        <end position="884"/>
    </location>
</feature>
<dbReference type="GO" id="GO:0004386">
    <property type="term" value="F:helicase activity"/>
    <property type="evidence" value="ECO:0007669"/>
    <property type="project" value="UniProtKB-KW"/>
</dbReference>
<dbReference type="Pfam" id="PF00176">
    <property type="entry name" value="SNF2-rel_dom"/>
    <property type="match status" value="1"/>
</dbReference>
<evidence type="ECO:0000256" key="3">
    <source>
        <dbReference type="ARBA" id="ARBA00022806"/>
    </source>
</evidence>
<dbReference type="InterPro" id="IPR049730">
    <property type="entry name" value="SNF2/RAD54-like_C"/>
</dbReference>
<sequence length="1114" mass="125751">MLIDNVTTKVSDILADSIEQGDKLSIMTGLFSIYAFDHLKASLGEVESARLLFSQAKGFDLLAEEVNSSPFGTLNGGKLETKFRNQLNQKAIAQEFANWLEEKAAVRLVEQAGAVSQHVTHLELGATAIQGAQFNSQGLGLTQTNGFDMISLAKADQARELLGFFNRVWGSKAQVKEAKAELQAELSKLTADQTPQFIYFITLYNIFKDFIGDLQEDKILKTKTGFKETLVWNKLYKFQRDGVLGAIDKLEKFNGCIIADSVGLGKTFEALAVIKYYELRNDKVLVLCPKKLRDNWLIYTQNDKRNLLANDRFGYDVLNHTDMSRTRGYSGDINLETINWGNYDLVVIDESHNFRNNNPKKEGRNRYQRLLEDIIQAGSKTKVLLLSATPVNNRLNDLKNQVAFITEANDQALADHGINSIESTLRNAQGRFTKWAEQDPDVRTTQDLLDTMNFDYFKLLDIYTIARSRKHIEKYYGTADIGKFPTRLLPINLKAPIDLKDQFPPLEEINKTIRRLSLAFYSPMKYVRMDKKAEYARRYDHEVKGSKAVFKQVDREESLIHLIRINLLKRMESSIHSFALTSEKVLTQVEALLEKIHHFNANLAPNITSELTDEFVAPPIEEIEDLEFESPELAPYLIGNKTKVRIQDLDLVRFAQDLEADRVYLQEIVWVAKQINAERDAKLAMLKQSCKDKCQHPINGTNKKIIIFTAFADSAEYLYRQIAPWASEQLGLHSALITGQRTDTTLCTPGTHGKAGKKLKADLNSLLTHFSPRSKERSKVYPEFSEEVDILIATDCISEGQNLQDCDYLINYDIHWNPVRIIQRFGRIDRLGSVNEVIQLVNFWPNMELDEYINLEARVSGRMVLLDISATGEENLIETNAELDPKNNKGMNDLEYRRKQLQQLQNAVVDLEDISGGVSITDLTLNDFRMDLTSFLSDDADKRPVGSTSANQALLEQAPIGLFAPVVLSSAFAKVQDEVKSGVIFCLKDIKGKVQLDASYALAPYYLVYVSDEEEVLMSFTQSKQILDLCKKLGSELTQVEQSQTAYQAFASRTHNGKQMQHYQNLLGKAVESIAGKSEEIGATSLFSRGGTVLSAASTQTVNDFEVVSYMVIL</sequence>
<accession>A0AAC9FKU9</accession>
<evidence type="ECO:0000259" key="5">
    <source>
        <dbReference type="PROSITE" id="PS51192"/>
    </source>
</evidence>
<dbReference type="RefSeq" id="WP_064338179.1">
    <property type="nucleotide sequence ID" value="NZ_CP014774.1"/>
</dbReference>
<dbReference type="CDD" id="cd18793">
    <property type="entry name" value="SF2_C_SNF"/>
    <property type="match status" value="1"/>
</dbReference>
<dbReference type="PROSITE" id="PS51194">
    <property type="entry name" value="HELICASE_CTER"/>
    <property type="match status" value="1"/>
</dbReference>
<evidence type="ECO:0000256" key="1">
    <source>
        <dbReference type="ARBA" id="ARBA00022741"/>
    </source>
</evidence>
<reference evidence="7 8" key="1">
    <citation type="journal article" date="2016" name="J. Clin. Microbiol.">
        <title>Detection and Whole-Genome Sequencing of Carbapenemase-Producing Aeromonas hydrophila Isolates from Routine Perirectal Surveillance Culture.</title>
        <authorList>
            <person name="Hughes H.Y."/>
            <person name="Conlan S.P."/>
            <person name="Lau A.F."/>
            <person name="Dekker J.P."/>
            <person name="Michelin A.V."/>
            <person name="Youn J.H."/>
            <person name="Henderson D.K."/>
            <person name="Frank K.M."/>
            <person name="Segre J.A."/>
            <person name="Palmore T.N."/>
        </authorList>
    </citation>
    <scope>NUCLEOTIDE SEQUENCE [LARGE SCALE GENOMIC DNA]</scope>
    <source>
        <strain evidence="7 8">AVNIH1</strain>
    </source>
</reference>
<dbReference type="InterPro" id="IPR000330">
    <property type="entry name" value="SNF2_N"/>
</dbReference>
<dbReference type="InterPro" id="IPR014001">
    <property type="entry name" value="Helicase_ATP-bd"/>
</dbReference>
<proteinExistence type="predicted"/>
<dbReference type="InterPro" id="IPR027417">
    <property type="entry name" value="P-loop_NTPase"/>
</dbReference>
<protein>
    <submittedName>
        <fullName evidence="7">Helicase</fullName>
    </submittedName>
</protein>
<evidence type="ECO:0000256" key="2">
    <source>
        <dbReference type="ARBA" id="ARBA00022801"/>
    </source>
</evidence>
<dbReference type="Gene3D" id="3.40.50.10810">
    <property type="entry name" value="Tandem AAA-ATPase domain"/>
    <property type="match status" value="1"/>
</dbReference>
<dbReference type="PANTHER" id="PTHR45766">
    <property type="entry name" value="DNA ANNEALING HELICASE AND ENDONUCLEASE ZRANB3 FAMILY MEMBER"/>
    <property type="match status" value="1"/>
</dbReference>
<evidence type="ECO:0000313" key="8">
    <source>
        <dbReference type="Proteomes" id="UP000076809"/>
    </source>
</evidence>
<evidence type="ECO:0000256" key="4">
    <source>
        <dbReference type="ARBA" id="ARBA00022840"/>
    </source>
</evidence>
<dbReference type="InterPro" id="IPR001650">
    <property type="entry name" value="Helicase_C-like"/>
</dbReference>
<keyword evidence="4" id="KW-0067">ATP-binding</keyword>
<dbReference type="Gene3D" id="3.40.50.300">
    <property type="entry name" value="P-loop containing nucleotide triphosphate hydrolases"/>
    <property type="match status" value="1"/>
</dbReference>
<dbReference type="Proteomes" id="UP000076809">
    <property type="component" value="Chromosome"/>
</dbReference>
<dbReference type="CDD" id="cd18011">
    <property type="entry name" value="DEXDc_RapA"/>
    <property type="match status" value="1"/>
</dbReference>
<dbReference type="GO" id="GO:0005524">
    <property type="term" value="F:ATP binding"/>
    <property type="evidence" value="ECO:0007669"/>
    <property type="project" value="UniProtKB-KW"/>
</dbReference>
<dbReference type="InterPro" id="IPR057342">
    <property type="entry name" value="DEXDc_RapA"/>
</dbReference>
<dbReference type="SMART" id="SM00490">
    <property type="entry name" value="HELICc"/>
    <property type="match status" value="1"/>
</dbReference>
<gene>
    <name evidence="7" type="ORF">WM43_03965</name>
</gene>
<feature type="domain" description="Helicase ATP-binding" evidence="5">
    <location>
        <begin position="247"/>
        <end position="408"/>
    </location>
</feature>
<name>A0AAC9FKU9_AERVE</name>
<dbReference type="Pfam" id="PF00271">
    <property type="entry name" value="Helicase_C"/>
    <property type="match status" value="1"/>
</dbReference>
<evidence type="ECO:0000313" key="7">
    <source>
        <dbReference type="EMBL" id="ANB51871.1"/>
    </source>
</evidence>
<dbReference type="PANTHER" id="PTHR45766:SF6">
    <property type="entry name" value="SWI_SNF-RELATED MATRIX-ASSOCIATED ACTIN-DEPENDENT REGULATOR OF CHROMATIN SUBFAMILY A-LIKE PROTEIN 1"/>
    <property type="match status" value="1"/>
</dbReference>
<dbReference type="InterPro" id="IPR038718">
    <property type="entry name" value="SNF2-like_sf"/>
</dbReference>
<dbReference type="SUPFAM" id="SSF52540">
    <property type="entry name" value="P-loop containing nucleoside triphosphate hydrolases"/>
    <property type="match status" value="2"/>
</dbReference>
<dbReference type="SMART" id="SM00487">
    <property type="entry name" value="DEXDc"/>
    <property type="match status" value="1"/>
</dbReference>
<dbReference type="AlphaFoldDB" id="A0AAC9FKU9"/>
<dbReference type="EMBL" id="CP014774">
    <property type="protein sequence ID" value="ANB51871.1"/>
    <property type="molecule type" value="Genomic_DNA"/>
</dbReference>
<organism evidence="7 8">
    <name type="scientific">Aeromonas veronii</name>
    <dbReference type="NCBI Taxonomy" id="654"/>
    <lineage>
        <taxon>Bacteria</taxon>
        <taxon>Pseudomonadati</taxon>
        <taxon>Pseudomonadota</taxon>
        <taxon>Gammaproteobacteria</taxon>
        <taxon>Aeromonadales</taxon>
        <taxon>Aeromonadaceae</taxon>
        <taxon>Aeromonas</taxon>
    </lineage>
</organism>
<dbReference type="GO" id="GO:0031297">
    <property type="term" value="P:replication fork processing"/>
    <property type="evidence" value="ECO:0007669"/>
    <property type="project" value="TreeGrafter"/>
</dbReference>
<dbReference type="GO" id="GO:0006281">
    <property type="term" value="P:DNA repair"/>
    <property type="evidence" value="ECO:0007669"/>
    <property type="project" value="TreeGrafter"/>
</dbReference>